<protein>
    <submittedName>
        <fullName evidence="3">Putative caf1 family</fullName>
    </submittedName>
</protein>
<feature type="compositionally biased region" description="Low complexity" evidence="2">
    <location>
        <begin position="509"/>
        <end position="519"/>
    </location>
</feature>
<dbReference type="GO" id="GO:0000175">
    <property type="term" value="F:3'-5'-RNA exonuclease activity"/>
    <property type="evidence" value="ECO:0007669"/>
    <property type="project" value="TreeGrafter"/>
</dbReference>
<dbReference type="STRING" id="1214573.A0A0G2FN99"/>
<dbReference type="GO" id="GO:0003723">
    <property type="term" value="F:RNA binding"/>
    <property type="evidence" value="ECO:0007669"/>
    <property type="project" value="TreeGrafter"/>
</dbReference>
<dbReference type="OrthoDB" id="1432093at2759"/>
<dbReference type="Pfam" id="PF04857">
    <property type="entry name" value="CAF1"/>
    <property type="match status" value="1"/>
</dbReference>
<feature type="compositionally biased region" description="Polar residues" evidence="2">
    <location>
        <begin position="426"/>
        <end position="438"/>
    </location>
</feature>
<gene>
    <name evidence="3" type="ORF">UCDDA912_g04528</name>
</gene>
<dbReference type="PANTHER" id="PTHR15092:SF22">
    <property type="entry name" value="POLY(A)-SPECIFIC RIBONUCLEASE PNLDC1"/>
    <property type="match status" value="1"/>
</dbReference>
<reference evidence="3 4" key="1">
    <citation type="submission" date="2015-05" db="EMBL/GenBank/DDBJ databases">
        <title>Distinctive expansion of gene families associated with plant cell wall degradation and secondary metabolism in the genomes of grapevine trunk pathogens.</title>
        <authorList>
            <person name="Lawrence D.P."/>
            <person name="Travadon R."/>
            <person name="Rolshausen P.E."/>
            <person name="Baumgartner K."/>
        </authorList>
    </citation>
    <scope>NUCLEOTIDE SEQUENCE [LARGE SCALE GENOMIC DNA]</scope>
    <source>
        <strain evidence="3">DA912</strain>
    </source>
</reference>
<dbReference type="SUPFAM" id="SSF53098">
    <property type="entry name" value="Ribonuclease H-like"/>
    <property type="match status" value="1"/>
</dbReference>
<name>A0A0G2FN99_9PEZI</name>
<organism evidence="3 4">
    <name type="scientific">Diaporthe ampelina</name>
    <dbReference type="NCBI Taxonomy" id="1214573"/>
    <lineage>
        <taxon>Eukaryota</taxon>
        <taxon>Fungi</taxon>
        <taxon>Dikarya</taxon>
        <taxon>Ascomycota</taxon>
        <taxon>Pezizomycotina</taxon>
        <taxon>Sordariomycetes</taxon>
        <taxon>Sordariomycetidae</taxon>
        <taxon>Diaporthales</taxon>
        <taxon>Diaporthaceae</taxon>
        <taxon>Diaporthe</taxon>
    </lineage>
</organism>
<dbReference type="InterPro" id="IPR006941">
    <property type="entry name" value="RNase_CAF1"/>
</dbReference>
<accession>A0A0G2FN99</accession>
<dbReference type="InterPro" id="IPR012337">
    <property type="entry name" value="RNaseH-like_sf"/>
</dbReference>
<feature type="region of interest" description="Disordered" evidence="2">
    <location>
        <begin position="426"/>
        <end position="460"/>
    </location>
</feature>
<comment type="caution">
    <text evidence="3">The sequence shown here is derived from an EMBL/GenBank/DDBJ whole genome shotgun (WGS) entry which is preliminary data.</text>
</comment>
<dbReference type="GO" id="GO:0000289">
    <property type="term" value="P:nuclear-transcribed mRNA poly(A) tail shortening"/>
    <property type="evidence" value="ECO:0007669"/>
    <property type="project" value="TreeGrafter"/>
</dbReference>
<feature type="region of interest" description="Disordered" evidence="2">
    <location>
        <begin position="509"/>
        <end position="532"/>
    </location>
</feature>
<dbReference type="PANTHER" id="PTHR15092">
    <property type="entry name" value="POLY A -SPECIFIC RIBONUCLEASE/TARGET OF EGR1, MEMBER 1"/>
    <property type="match status" value="1"/>
</dbReference>
<comment type="similarity">
    <text evidence="1">Belongs to the CAF1 family.</text>
</comment>
<proteinExistence type="inferred from homology"/>
<dbReference type="GO" id="GO:0005634">
    <property type="term" value="C:nucleus"/>
    <property type="evidence" value="ECO:0007669"/>
    <property type="project" value="TreeGrafter"/>
</dbReference>
<sequence length="573" mass="64408">MEIDRFNFWEKLPTILKTITPIKPTLQEAYDDAKLAAETYTILQFGFTCINWDPGQMSYVLKTFNLPLHPGVIVDNAASKQFVGVVDRQFKMSTKTLDFLESNGFNFLDVFNKGIPYLATAEVAQKATSDFLKGKRRPEHLIDVTELPKKSMEFRDSVEQNIVDWRLRGQLEPVRIHGPHGGRMNSWQKRIVHELLQDQFPELQAVTRYGGAYMEILDSSTQMSHLGGDQRLQTIFKHMGARLLWDAICGRPFANNIDAKLLIPAGDSPIKVSHMRAELRKYERRLRNKSPFVVGHNILMDLCFLHSKFVGGLPESLEAFRTLTRARLPQIVDTKYLFTRGGDEMSPDYSLAECFVAVGGQEQPLLVTDPSHSYSKACLHQAGYDSYMTAVVFLKKSYQLSQAREGLWYIPSEDLGEGETLASRFASFSSPKPTSRRASPSLLPALDQAPSPVLPPMPDVSEDPRVPLGFRADLAKHRPASPGNLLEERDENVVAALAKFGVMQPEGLPAAPATALPTPEQSPRRKLRRRSKSFARALGTIPEREGRFWSKYGNRSRVGQFGHILYIGKMAGE</sequence>
<evidence type="ECO:0000256" key="1">
    <source>
        <dbReference type="ARBA" id="ARBA00008372"/>
    </source>
</evidence>
<reference evidence="3 4" key="2">
    <citation type="submission" date="2015-05" db="EMBL/GenBank/DDBJ databases">
        <authorList>
            <person name="Morales-Cruz A."/>
            <person name="Amrine K.C."/>
            <person name="Cantu D."/>
        </authorList>
    </citation>
    <scope>NUCLEOTIDE SEQUENCE [LARGE SCALE GENOMIC DNA]</scope>
    <source>
        <strain evidence="3">DA912</strain>
    </source>
</reference>
<dbReference type="InterPro" id="IPR036397">
    <property type="entry name" value="RNaseH_sf"/>
</dbReference>
<dbReference type="Gene3D" id="3.30.420.10">
    <property type="entry name" value="Ribonuclease H-like superfamily/Ribonuclease H"/>
    <property type="match status" value="2"/>
</dbReference>
<evidence type="ECO:0000313" key="4">
    <source>
        <dbReference type="Proteomes" id="UP000034680"/>
    </source>
</evidence>
<dbReference type="Proteomes" id="UP000034680">
    <property type="component" value="Unassembled WGS sequence"/>
</dbReference>
<evidence type="ECO:0000256" key="2">
    <source>
        <dbReference type="SAM" id="MobiDB-lite"/>
    </source>
</evidence>
<keyword evidence="4" id="KW-1185">Reference proteome</keyword>
<dbReference type="EMBL" id="LCUC01000156">
    <property type="protein sequence ID" value="KKY35479.1"/>
    <property type="molecule type" value="Genomic_DNA"/>
</dbReference>
<dbReference type="GO" id="GO:1990431">
    <property type="term" value="P:priRNA 3'-end processing"/>
    <property type="evidence" value="ECO:0007669"/>
    <property type="project" value="TreeGrafter"/>
</dbReference>
<dbReference type="InterPro" id="IPR051181">
    <property type="entry name" value="CAF1_poly(A)_ribonucleases"/>
</dbReference>
<dbReference type="GO" id="GO:1990432">
    <property type="term" value="P:siRNA 3'-end processing"/>
    <property type="evidence" value="ECO:0007669"/>
    <property type="project" value="TreeGrafter"/>
</dbReference>
<dbReference type="AlphaFoldDB" id="A0A0G2FN99"/>
<evidence type="ECO:0000313" key="3">
    <source>
        <dbReference type="EMBL" id="KKY35479.1"/>
    </source>
</evidence>